<dbReference type="SMART" id="SM00912">
    <property type="entry name" value="Haemagg_act"/>
    <property type="match status" value="1"/>
</dbReference>
<dbReference type="Pfam" id="PF04830">
    <property type="entry name" value="DUF637"/>
    <property type="match status" value="1"/>
</dbReference>
<evidence type="ECO:0000313" key="3">
    <source>
        <dbReference type="EMBL" id="OAT49761.1"/>
    </source>
</evidence>
<dbReference type="RefSeq" id="WP_068909513.1">
    <property type="nucleotide sequence ID" value="NZ_LXEW01000040.1"/>
</dbReference>
<comment type="caution">
    <text evidence="3">The sequence shown here is derived from an EMBL/GenBank/DDBJ whole genome shotgun (WGS) entry which is preliminary data.</text>
</comment>
<evidence type="ECO:0000256" key="1">
    <source>
        <dbReference type="ARBA" id="ARBA00022656"/>
    </source>
</evidence>
<dbReference type="InterPro" id="IPR012334">
    <property type="entry name" value="Pectin_lyas_fold"/>
</dbReference>
<keyword evidence="4" id="KW-1185">Reference proteome</keyword>
<dbReference type="Pfam" id="PF05860">
    <property type="entry name" value="TPS"/>
    <property type="match status" value="1"/>
</dbReference>
<dbReference type="GO" id="GO:0003824">
    <property type="term" value="F:catalytic activity"/>
    <property type="evidence" value="ECO:0007669"/>
    <property type="project" value="UniProtKB-ARBA"/>
</dbReference>
<feature type="domain" description="Filamentous haemagglutinin FhaB/tRNA nuclease CdiA-like TPS" evidence="2">
    <location>
        <begin position="47"/>
        <end position="167"/>
    </location>
</feature>
<dbReference type="InterPro" id="IPR025157">
    <property type="entry name" value="Hemagglutinin_rpt"/>
</dbReference>
<sequence length="1818" mass="193837">MLNEQLPSRPKRLLSYTIIFLTAVYPLHPAWGAAMTAADKNTQVSQQNNIPIINIATPNGAGVSHNKFQDFNVDKQGAVLNNATTNMNSQIAGQIKVNANLKGNAANLIINEVTGSSRSELQGKLEVAGKGANVLIANPNGITCNGCSFVNTPAITLTTGKSILDNKGALSAVEVKKGSVVIGANGMNAEAQTYADIISRATELNGQIKAKNLTLVQGTNRVDFQKGTVTPIAGEGAKPSVSVDTRALGGMYANQVKLVSTEAGVGINLSNVQTNQNDLTLTVDGKITLSGNIQAKKDINVSTKILQINANTNVNAAKDITLATNTLTNNGKVIAGKDMRVFAESVSNTGNNALIQAQDNLWMQKNAKGDLSTLIENKSGTIKTNTGDLVVRTKKLANTAMASPIKISNIDATTSDKNGSYVSSYFGRRQGVVSIISLYPRLESFPYKKWFGKIDLINSDSINVERKQYLSQGNIGTITSGKNIYINANDLVSDFGKITAKNNVILTGQNASISSFDSGKLDLWYKYDTSNADLGKFADENDDDGTYDIFYVSEPVDFKLMDKFYSWAPEALNYKTISAGNNIVLDFKNTINLENKLPNTEKPIAKIVQIGNPSFAITAKNIILNSNNINISTNLQSENDLSIIAGQNININHTQLVAKQSQSLIANNDLNLKQVNLTAKDSTLIAKNGSIQYSLNPISAFKDNVLSPPILNTSNSLHVQAGKNVTFDNVQLAKTSKLTISANDNILIRRDESNLIKLAAAEPVANINTLLTKTGNWTSSGEINLTAGKNIEARGLTFNSGKSLTLNAGQDILLGAKAIKDVDNLFKANRYPELRSQLIANGNMTLNAARDIDLQSANLQSKDKITALSGRDIKLTATAYSGIFSPNEDNQDVRYVTSTLSGDKDVTLASNGVLTAQGSTIKSLGDIMLSSGGNVRLESVKTHYRKQSGKRLEDLYRQIGTEINSGKTLTILSEGSILFQASRLVAKGTLDIAAKGGYLYAQAMEETSHYEEQSKKCNKWTLCITKKEVKKTRSETTNKVTEFTSGGDINLYAKDDVTLEATKINAGKNAKITSQTGKVNFKAVKNTTFEQVISNSKDFYITQRNKGYTEGKWILPSLHIGGKLTVDANKGITADVKTKEGQSFEQALAILSRTPGYEWLGDVKNNKNVNWAVVKDAYSQWDKKTESLNPVVGAVIAIAAAAATYGTSTAASIGGLASSTATTMGASATTASVASAAAQAGFASLVSQASVALVENKGNLSKTLSSLGQSETVKSIVASMIIAGSLEGFDIALYGKVTDPAKVTLPKLSDGNWTQVAQRVAGQSAISSTIGTAIQGGSFSENFKTALLSNVAGQIQAEGANLIGDKFQYLYVGKQGQIIGHTGKALSHMALAGLSAEISGANVKGAVVGALAAEIASISLDSKLFQPQFESEAAKQVYEIEKALKGQSATNPYLVKFIGGLAGALVTNKPEGAYSAANSAELVYRYNDETHYISPSEIEYANDLYLAMKGDKTAQQRVDARDKALVYSLSVGALGYTVLYFGTTLVAVAPELVPAAKAAFTGCKAAPKICASNVGAHVSNIVVGDVAPAATTGSFLIIGKNASQIENVVKPAYEEVKTLKELFKYDTPSAKAFLSQSSQRLQTANLAGKKVTLNYKVLALDELKNPALNVSLMRDKLENYVKSGNVDAISIAAGTIKVNGKTDYILAVSGKSWKGDAPKQINIDGINYKVVVSDSKSVPSIPTSNGQTNYNHAEQKLFSDINDNYKGQNAEIAIAVENTSQKTPGMCDGCQQTSLEFAKQNERFNITVYQGTAGIRKE</sequence>
<dbReference type="Gene3D" id="2.160.20.10">
    <property type="entry name" value="Single-stranded right-handed beta-helix, Pectin lyase-like"/>
    <property type="match status" value="1"/>
</dbReference>
<dbReference type="Proteomes" id="UP000078224">
    <property type="component" value="Unassembled WGS sequence"/>
</dbReference>
<organism evidence="3 4">
    <name type="scientific">Providencia heimbachae ATCC 35613</name>
    <dbReference type="NCBI Taxonomy" id="1354272"/>
    <lineage>
        <taxon>Bacteria</taxon>
        <taxon>Pseudomonadati</taxon>
        <taxon>Pseudomonadota</taxon>
        <taxon>Gammaproteobacteria</taxon>
        <taxon>Enterobacterales</taxon>
        <taxon>Morganellaceae</taxon>
        <taxon>Providencia</taxon>
    </lineage>
</organism>
<accession>A0A1B7JPD1</accession>
<dbReference type="OrthoDB" id="2664633at2"/>
<dbReference type="Pfam" id="PF13332">
    <property type="entry name" value="Fil_haemagg_2"/>
    <property type="match status" value="2"/>
</dbReference>
<evidence type="ECO:0000259" key="2">
    <source>
        <dbReference type="SMART" id="SM00912"/>
    </source>
</evidence>
<name>A0A1B7JPD1_9GAMM</name>
<protein>
    <submittedName>
        <fullName evidence="3">Hemolysin</fullName>
    </submittedName>
</protein>
<evidence type="ECO:0000313" key="4">
    <source>
        <dbReference type="Proteomes" id="UP000078224"/>
    </source>
</evidence>
<keyword evidence="1" id="KW-0800">Toxin</keyword>
<dbReference type="InterPro" id="IPR008638">
    <property type="entry name" value="FhaB/CdiA-like_TPS"/>
</dbReference>
<dbReference type="EMBL" id="LXEW01000040">
    <property type="protein sequence ID" value="OAT49761.1"/>
    <property type="molecule type" value="Genomic_DNA"/>
</dbReference>
<dbReference type="GO" id="GO:0090729">
    <property type="term" value="F:toxin activity"/>
    <property type="evidence" value="ECO:0007669"/>
    <property type="project" value="UniProtKB-KW"/>
</dbReference>
<gene>
    <name evidence="3" type="ORF">M998_2926</name>
</gene>
<dbReference type="InterPro" id="IPR011050">
    <property type="entry name" value="Pectin_lyase_fold/virulence"/>
</dbReference>
<dbReference type="SUPFAM" id="SSF51126">
    <property type="entry name" value="Pectin lyase-like"/>
    <property type="match status" value="1"/>
</dbReference>
<proteinExistence type="predicted"/>
<dbReference type="NCBIfam" id="TIGR01901">
    <property type="entry name" value="adhes_NPXG"/>
    <property type="match status" value="1"/>
</dbReference>
<dbReference type="PATRIC" id="fig|1354272.4.peg.2988"/>
<reference evidence="3 4" key="1">
    <citation type="submission" date="2016-04" db="EMBL/GenBank/DDBJ databases">
        <title>ATOL: Assembling a taxonomically balanced genome-scale reconstruction of the evolutionary history of the Enterobacteriaceae.</title>
        <authorList>
            <person name="Plunkett G.III."/>
            <person name="Neeno-Eckwall E.C."/>
            <person name="Glasner J.D."/>
            <person name="Perna N.T."/>
        </authorList>
    </citation>
    <scope>NUCLEOTIDE SEQUENCE [LARGE SCALE GENOMIC DNA]</scope>
    <source>
        <strain evidence="3 4">ATCC 35613</strain>
    </source>
</reference>
<dbReference type="InterPro" id="IPR006915">
    <property type="entry name" value="DUF637_hemagglutn_put"/>
</dbReference>